<keyword evidence="5" id="KW-0433">Leucine-rich repeat</keyword>
<evidence type="ECO:0000256" key="9">
    <source>
        <dbReference type="ARBA" id="ARBA00022843"/>
    </source>
</evidence>
<dbReference type="InterPro" id="IPR032675">
    <property type="entry name" value="LRR_dom_sf"/>
</dbReference>
<protein>
    <recommendedName>
        <fullName evidence="13">NEL domain-containing protein</fullName>
    </recommendedName>
</protein>
<keyword evidence="4 11" id="KW-0964">Secreted</keyword>
<dbReference type="Pfam" id="PF14496">
    <property type="entry name" value="NEL"/>
    <property type="match status" value="1"/>
</dbReference>
<comment type="similarity">
    <text evidence="3 11">Belongs to the LRR-containing bacterial E3 ligase family.</text>
</comment>
<dbReference type="PANTHER" id="PTHR47114">
    <property type="match status" value="1"/>
</dbReference>
<evidence type="ECO:0000256" key="8">
    <source>
        <dbReference type="ARBA" id="ARBA00022786"/>
    </source>
</evidence>
<dbReference type="Gene3D" id="1.20.1270.130">
    <property type="entry name" value="Shigella T3SS effector IpaH domain"/>
    <property type="match status" value="1"/>
</dbReference>
<comment type="caution">
    <text evidence="14">The sequence shown here is derived from an EMBL/GenBank/DDBJ whole genome shotgun (WGS) entry which is preliminary data.</text>
</comment>
<name>A0A261UI88_9BORD</name>
<comment type="subcellular location">
    <subcellularLocation>
        <location evidence="1">Host cytoplasm</location>
    </subcellularLocation>
    <subcellularLocation>
        <location evidence="2">Secreted</location>
    </subcellularLocation>
</comment>
<dbReference type="PROSITE" id="PS51450">
    <property type="entry name" value="LRR"/>
    <property type="match status" value="1"/>
</dbReference>
<evidence type="ECO:0000256" key="6">
    <source>
        <dbReference type="ARBA" id="ARBA00022679"/>
    </source>
</evidence>
<keyword evidence="9 11" id="KW-0832">Ubl conjugation</keyword>
<feature type="compositionally biased region" description="Low complexity" evidence="12">
    <location>
        <begin position="885"/>
        <end position="894"/>
    </location>
</feature>
<dbReference type="InterPro" id="IPR051071">
    <property type="entry name" value="LRR-bact_E3_ubiq_ligases"/>
</dbReference>
<evidence type="ECO:0000259" key="13">
    <source>
        <dbReference type="PROSITE" id="PS52053"/>
    </source>
</evidence>
<evidence type="ECO:0000256" key="12">
    <source>
        <dbReference type="SAM" id="MobiDB-lite"/>
    </source>
</evidence>
<dbReference type="SMART" id="SM00364">
    <property type="entry name" value="LRR_BAC"/>
    <property type="match status" value="11"/>
</dbReference>
<gene>
    <name evidence="14" type="ORF">CAL28_20390</name>
</gene>
<dbReference type="PANTHER" id="PTHR47114:SF2">
    <property type="entry name" value="OLIGODENDROCYTE-MYELIN GLYCOPROTEIN"/>
    <property type="match status" value="1"/>
</dbReference>
<feature type="region of interest" description="Disordered" evidence="12">
    <location>
        <begin position="13"/>
        <end position="78"/>
    </location>
</feature>
<reference evidence="15" key="1">
    <citation type="submission" date="2017-05" db="EMBL/GenBank/DDBJ databases">
        <title>Complete and WGS of Bordetella genogroups.</title>
        <authorList>
            <person name="Spilker T."/>
            <person name="Lipuma J."/>
        </authorList>
    </citation>
    <scope>NUCLEOTIDE SEQUENCE [LARGE SCALE GENOMIC DNA]</scope>
    <source>
        <strain evidence="15">AU8856</strain>
    </source>
</reference>
<keyword evidence="7" id="KW-0677">Repeat</keyword>
<dbReference type="GO" id="GO:0004842">
    <property type="term" value="F:ubiquitin-protein transferase activity"/>
    <property type="evidence" value="ECO:0007669"/>
    <property type="project" value="UniProtKB-UniRule"/>
</dbReference>
<sequence>MGKDMAQLLATVAPARDAGAAKATDGTPSFARDGGRPGAQAGGDSPAARALGHADVLKPLPHGAPAAEQASESGADIAVPEEIDGDGRRRMLFKLGVLAARELALDTGELSAQDLLALGRQTVADHMMAGTADNVLLAMARAEGKVDDTAWKARDSEKIAEQVDAFVRTEFKDEIALHRSLAGLAAEPPLLGRRELADALLREQGIDTEARLGGHDVSAEELAQGELDYEHSSIAGSSAPLIRKWRAGQEYFNRDTLTAGLLRKMRMRGGGPPGEDDIARILRALPASLDGEFTRRFDAHQRRMSGYLSDWIAARLSLHAREHGIDMAGTTVTVSRATLRFLRSMATLGGRYSAQNAIVKPLCGFTIAIQGRDKTSHCFISSRTGAVHAVPPDTSMESWLREHHELAFEDAETRAELDARPGRWVSSIRVEEAVSGPHDTIQERLAGMFHGEIEQGRESARGENLTEGLIDGLLNLIPFRAMVVSLRKGDIPAAIMMGALDVLSLLPLVGAGVRLGGAAAKSAAPWVAMGMRFGGTAGRQGLSSGLRRAAAGIGTASARYDGIRTNLALTAIRGWGRLRPLDLQRIVAALRATSPKLADLLGGIAARARGETIPAGVWRVGGHAATAAEAGHAIGAISPVSARSLGGARLQLLPYGSRAGVYTQIDAVGRRVGALLVSDSGGWLHQALPVDSLERYRVAAPDVLAALTDKRAGPDGTVALGDTRYVRLGDDYVEVIRDVAVSTPGRSIWRAMARAHMAPDVIAHRLAYDANQGLWHQADVAGLAGGGKGLCSVPACATVNVETASGAGLLPDAAQLARYRATLAAGMRGGTPEQVQAFEALLDRIGSDKRGAAILRAMAVHHELLGQAPDIILRQATDVPRARAQPQGESQPQDQPEPQPQSPLPLRPSLDRPVPGTAWNIDLEALRFGTTDAAVQELAAVYNNMTGLLQNEDPYADMLALGQPALDPGLEQQWADWIAEAPNSIERVSTRNYLARQLREMRCYGGLSRETFKSLLRNQPGTWTVRIKLSFRGLTSIPPLPPDTDTLIVSHNLIEDWRHLPKKLRVLHADHTGMTKLPANLSIDLEELNVSGNFLRDASLALPPKLKRLEIAGNNLKTAPALPNSLEELVIYDNAIQELQRRLPPGLRLLDVSGNALTRVPNEWPSSLRQLYLANNRLTDLPDLSHTGLLELDVSSNNLQTLASLPDTLVELDASGNALTELIIDLPRDLRLMRVDRNRLTRVPNLSRTRLEQVDFSDNSIETLPALPDTLRTLVADGNLLSELSAGLPRGLKVIRVSGNQLRRLPDDLPTGLTILSLERNLLGRLPLNITELESCEIYLHGNPLPMVGIPSVAAQRAGPNFFLTALSFSGGATHAVRPLAQAVRHWWSESIDAQARWKVIEQKVGMQRDAMEFSLFLDRLRRTVGYRDEAFRAQVAEWLVELSRPERKDLLEQSLQTCLGATETCGDRVIATWNDLQTLRRNDDIEHGMYDNREKDVIQVAREMFRLGVLTDIARDKERELTSIGSPGGREPDEVEVYLAYVFGLRESLGLRTIAPYMRFHHLSGVSGQDLATAREAVLAQERVEFDAFLTLDYRPWQTLLRRKNARAYADAEAAALRALEDRFESELQQELDKLGFDANDAPALADARKRLGPDVMRRIRYDAMAPLTRQARAEGDAR</sequence>
<evidence type="ECO:0000256" key="2">
    <source>
        <dbReference type="ARBA" id="ARBA00004613"/>
    </source>
</evidence>
<evidence type="ECO:0000256" key="7">
    <source>
        <dbReference type="ARBA" id="ARBA00022737"/>
    </source>
</evidence>
<dbReference type="SUPFAM" id="SSF52047">
    <property type="entry name" value="RNI-like"/>
    <property type="match status" value="1"/>
</dbReference>
<evidence type="ECO:0000256" key="4">
    <source>
        <dbReference type="ARBA" id="ARBA00022525"/>
    </source>
</evidence>
<dbReference type="PROSITE" id="PS52053">
    <property type="entry name" value="NEL"/>
    <property type="match status" value="1"/>
</dbReference>
<dbReference type="GO" id="GO:0016567">
    <property type="term" value="P:protein ubiquitination"/>
    <property type="evidence" value="ECO:0007669"/>
    <property type="project" value="InterPro"/>
</dbReference>
<dbReference type="InterPro" id="IPR001611">
    <property type="entry name" value="Leu-rich_rpt"/>
</dbReference>
<dbReference type="Gene3D" id="3.80.10.10">
    <property type="entry name" value="Ribonuclease Inhibitor"/>
    <property type="match status" value="2"/>
</dbReference>
<feature type="domain" description="NEL" evidence="13">
    <location>
        <begin position="1379"/>
        <end position="1680"/>
    </location>
</feature>
<evidence type="ECO:0000256" key="11">
    <source>
        <dbReference type="PROSITE-ProRule" id="PRU01398"/>
    </source>
</evidence>
<dbReference type="GO" id="GO:0005576">
    <property type="term" value="C:extracellular region"/>
    <property type="evidence" value="ECO:0007669"/>
    <property type="project" value="UniProtKB-SubCell"/>
</dbReference>
<dbReference type="EMBL" id="NEVS01000004">
    <property type="protein sequence ID" value="OZI61639.1"/>
    <property type="molecule type" value="Genomic_DNA"/>
</dbReference>
<keyword evidence="8 11" id="KW-0833">Ubl conjugation pathway</keyword>
<evidence type="ECO:0000313" key="14">
    <source>
        <dbReference type="EMBL" id="OZI61639.1"/>
    </source>
</evidence>
<evidence type="ECO:0000256" key="5">
    <source>
        <dbReference type="ARBA" id="ARBA00022614"/>
    </source>
</evidence>
<evidence type="ECO:0000256" key="10">
    <source>
        <dbReference type="ARBA" id="ARBA00023200"/>
    </source>
</evidence>
<keyword evidence="6 11" id="KW-0808">Transferase</keyword>
<dbReference type="Proteomes" id="UP000215767">
    <property type="component" value="Unassembled WGS sequence"/>
</dbReference>
<keyword evidence="15" id="KW-1185">Reference proteome</keyword>
<feature type="active site" description="Glycyl thioester intermediate" evidence="11">
    <location>
        <position position="1466"/>
    </location>
</feature>
<evidence type="ECO:0000256" key="1">
    <source>
        <dbReference type="ARBA" id="ARBA00004192"/>
    </source>
</evidence>
<feature type="region of interest" description="Disordered" evidence="12">
    <location>
        <begin position="879"/>
        <end position="913"/>
    </location>
</feature>
<evidence type="ECO:0000313" key="15">
    <source>
        <dbReference type="Proteomes" id="UP000215767"/>
    </source>
</evidence>
<dbReference type="GO" id="GO:0030430">
    <property type="term" value="C:host cell cytoplasm"/>
    <property type="evidence" value="ECO:0007669"/>
    <property type="project" value="UniProtKB-SubCell"/>
</dbReference>
<accession>A0A261UI88</accession>
<feature type="compositionally biased region" description="Pro residues" evidence="12">
    <location>
        <begin position="895"/>
        <end position="906"/>
    </location>
</feature>
<comment type="PTM">
    <text evidence="11">Ubiquitinated in the presence of host E1 ubiquitin-activating enzyme, E2 ubiquitin-conjugating enzyme and ubiquitin.</text>
</comment>
<evidence type="ECO:0000256" key="3">
    <source>
        <dbReference type="ARBA" id="ARBA00009868"/>
    </source>
</evidence>
<dbReference type="Gene3D" id="1.20.58.360">
    <property type="entry name" value="Shigella T3SS effector IpaH defines"/>
    <property type="match status" value="1"/>
</dbReference>
<keyword evidence="10 11" id="KW-1035">Host cytoplasm</keyword>
<organism evidence="14 15">
    <name type="scientific">Bordetella genomosp. 11</name>
    <dbReference type="NCBI Taxonomy" id="1416808"/>
    <lineage>
        <taxon>Bacteria</taxon>
        <taxon>Pseudomonadati</taxon>
        <taxon>Pseudomonadota</taxon>
        <taxon>Betaproteobacteria</taxon>
        <taxon>Burkholderiales</taxon>
        <taxon>Alcaligenaceae</taxon>
        <taxon>Bordetella</taxon>
    </lineage>
</organism>
<dbReference type="InterPro" id="IPR029487">
    <property type="entry name" value="NEL_dom"/>
</dbReference>
<dbReference type="SUPFAM" id="SSF52058">
    <property type="entry name" value="L domain-like"/>
    <property type="match status" value="1"/>
</dbReference>
<proteinExistence type="inferred from homology"/>